<keyword evidence="4" id="KW-1185">Reference proteome</keyword>
<accession>A0A0L0F9R8</accession>
<keyword evidence="2" id="KW-0175">Coiled coil</keyword>
<dbReference type="Pfam" id="PF00612">
    <property type="entry name" value="IQ"/>
    <property type="match status" value="2"/>
</dbReference>
<dbReference type="SUPFAM" id="SSF52540">
    <property type="entry name" value="P-loop containing nucleoside triphosphate hydrolases"/>
    <property type="match status" value="1"/>
</dbReference>
<evidence type="ECO:0000313" key="4">
    <source>
        <dbReference type="Proteomes" id="UP000054560"/>
    </source>
</evidence>
<protein>
    <recommendedName>
        <fullName evidence="5">Myosin motor domain-containing protein</fullName>
    </recommendedName>
</protein>
<feature type="non-terminal residue" evidence="3">
    <location>
        <position position="1"/>
    </location>
</feature>
<organism evidence="3 4">
    <name type="scientific">Sphaeroforma arctica JP610</name>
    <dbReference type="NCBI Taxonomy" id="667725"/>
    <lineage>
        <taxon>Eukaryota</taxon>
        <taxon>Ichthyosporea</taxon>
        <taxon>Ichthyophonida</taxon>
        <taxon>Sphaeroforma</taxon>
    </lineage>
</organism>
<dbReference type="InterPro" id="IPR000048">
    <property type="entry name" value="IQ_motif_EF-hand-BS"/>
</dbReference>
<reference evidence="3 4" key="1">
    <citation type="submission" date="2011-02" db="EMBL/GenBank/DDBJ databases">
        <title>The Genome Sequence of Sphaeroforma arctica JP610.</title>
        <authorList>
            <consortium name="The Broad Institute Genome Sequencing Platform"/>
            <person name="Russ C."/>
            <person name="Cuomo C."/>
            <person name="Young S.K."/>
            <person name="Zeng Q."/>
            <person name="Gargeya S."/>
            <person name="Alvarado L."/>
            <person name="Berlin A."/>
            <person name="Chapman S.B."/>
            <person name="Chen Z."/>
            <person name="Freedman E."/>
            <person name="Gellesch M."/>
            <person name="Goldberg J."/>
            <person name="Griggs A."/>
            <person name="Gujja S."/>
            <person name="Heilman E."/>
            <person name="Heiman D."/>
            <person name="Howarth C."/>
            <person name="Mehta T."/>
            <person name="Neiman D."/>
            <person name="Pearson M."/>
            <person name="Roberts A."/>
            <person name="Saif S."/>
            <person name="Shea T."/>
            <person name="Shenoy N."/>
            <person name="Sisk P."/>
            <person name="Stolte C."/>
            <person name="Sykes S."/>
            <person name="White J."/>
            <person name="Yandava C."/>
            <person name="Burger G."/>
            <person name="Gray M.W."/>
            <person name="Holland P.W.H."/>
            <person name="King N."/>
            <person name="Lang F.B.F."/>
            <person name="Roger A.J."/>
            <person name="Ruiz-Trillo I."/>
            <person name="Haas B."/>
            <person name="Nusbaum C."/>
            <person name="Birren B."/>
        </authorList>
    </citation>
    <scope>NUCLEOTIDE SEQUENCE [LARGE SCALE GENOMIC DNA]</scope>
    <source>
        <strain evidence="3 4">JP610</strain>
    </source>
</reference>
<keyword evidence="1" id="KW-0677">Repeat</keyword>
<dbReference type="FunFam" id="1.20.5.190:FF:000001">
    <property type="entry name" value="unconventional myosin-Va"/>
    <property type="match status" value="1"/>
</dbReference>
<proteinExistence type="predicted"/>
<name>A0A0L0F9R8_9EUKA</name>
<evidence type="ECO:0000256" key="1">
    <source>
        <dbReference type="ARBA" id="ARBA00022737"/>
    </source>
</evidence>
<dbReference type="AlphaFoldDB" id="A0A0L0F9R8"/>
<dbReference type="RefSeq" id="XP_014147357.1">
    <property type="nucleotide sequence ID" value="XM_014291882.1"/>
</dbReference>
<dbReference type="Proteomes" id="UP000054560">
    <property type="component" value="Unassembled WGS sequence"/>
</dbReference>
<evidence type="ECO:0000256" key="2">
    <source>
        <dbReference type="ARBA" id="ARBA00023054"/>
    </source>
</evidence>
<gene>
    <name evidence="3" type="ORF">SARC_13987</name>
</gene>
<dbReference type="Gene3D" id="1.20.5.190">
    <property type="match status" value="1"/>
</dbReference>
<dbReference type="GeneID" id="25914491"/>
<sequence>YQNLKASDSATKIQTIWRGHRAHKAFVKDMRGVIIVQNLWRAKVARRIHRNLK</sequence>
<dbReference type="PROSITE" id="PS50096">
    <property type="entry name" value="IQ"/>
    <property type="match status" value="2"/>
</dbReference>
<evidence type="ECO:0000313" key="3">
    <source>
        <dbReference type="EMBL" id="KNC73455.1"/>
    </source>
</evidence>
<dbReference type="EMBL" id="KQ245598">
    <property type="protein sequence ID" value="KNC73455.1"/>
    <property type="molecule type" value="Genomic_DNA"/>
</dbReference>
<dbReference type="InterPro" id="IPR027417">
    <property type="entry name" value="P-loop_NTPase"/>
</dbReference>
<evidence type="ECO:0008006" key="5">
    <source>
        <dbReference type="Google" id="ProtNLM"/>
    </source>
</evidence>
<feature type="non-terminal residue" evidence="3">
    <location>
        <position position="53"/>
    </location>
</feature>